<name>A0A9X9XE95_9PROT</name>
<accession>A0A9X9XE95</accession>
<sequence length="72" mass="7644">MARARGSGGGAGSTRSLGLAAMVRVLDGAQGSLDFGAGIRPWWVDTTLRLHADAPPDDSREPQNRRADMLPR</sequence>
<proteinExistence type="predicted"/>
<organism evidence="2 3">
    <name type="scientific">Neoroseomonas eburnea</name>
    <dbReference type="NCBI Taxonomy" id="1346889"/>
    <lineage>
        <taxon>Bacteria</taxon>
        <taxon>Pseudomonadati</taxon>
        <taxon>Pseudomonadota</taxon>
        <taxon>Alphaproteobacteria</taxon>
        <taxon>Acetobacterales</taxon>
        <taxon>Acetobacteraceae</taxon>
        <taxon>Neoroseomonas</taxon>
    </lineage>
</organism>
<evidence type="ECO:0000313" key="2">
    <source>
        <dbReference type="EMBL" id="MBR0682031.1"/>
    </source>
</evidence>
<feature type="region of interest" description="Disordered" evidence="1">
    <location>
        <begin position="51"/>
        <end position="72"/>
    </location>
</feature>
<reference evidence="2" key="1">
    <citation type="submission" date="2020-01" db="EMBL/GenBank/DDBJ databases">
        <authorList>
            <person name="Rat A."/>
        </authorList>
    </citation>
    <scope>NUCLEOTIDE SEQUENCE</scope>
    <source>
        <strain evidence="2">LMG 31228</strain>
    </source>
</reference>
<reference evidence="2" key="2">
    <citation type="journal article" date="2021" name="Syst. Appl. Microbiol.">
        <title>Roseomonas hellenica sp. nov., isolated from roots of wild-growing Alkanna tinctoria.</title>
        <authorList>
            <person name="Rat A."/>
            <person name="Naranjo H.D."/>
            <person name="Lebbe L."/>
            <person name="Cnockaert M."/>
            <person name="Krigas N."/>
            <person name="Grigoriadou K."/>
            <person name="Maloupa E."/>
            <person name="Willems A."/>
        </authorList>
    </citation>
    <scope>NUCLEOTIDE SEQUENCE</scope>
    <source>
        <strain evidence="2">LMG 31228</strain>
    </source>
</reference>
<dbReference type="EMBL" id="JAAEDL010000015">
    <property type="protein sequence ID" value="MBR0682031.1"/>
    <property type="molecule type" value="Genomic_DNA"/>
</dbReference>
<keyword evidence="3" id="KW-1185">Reference proteome</keyword>
<gene>
    <name evidence="2" type="ORF">GXW74_16165</name>
</gene>
<protein>
    <submittedName>
        <fullName evidence="2">Uncharacterized protein</fullName>
    </submittedName>
</protein>
<evidence type="ECO:0000256" key="1">
    <source>
        <dbReference type="SAM" id="MobiDB-lite"/>
    </source>
</evidence>
<dbReference type="Proteomes" id="UP001138709">
    <property type="component" value="Unassembled WGS sequence"/>
</dbReference>
<dbReference type="AlphaFoldDB" id="A0A9X9XE95"/>
<evidence type="ECO:0000313" key="3">
    <source>
        <dbReference type="Proteomes" id="UP001138709"/>
    </source>
</evidence>
<comment type="caution">
    <text evidence="2">The sequence shown here is derived from an EMBL/GenBank/DDBJ whole genome shotgun (WGS) entry which is preliminary data.</text>
</comment>
<dbReference type="RefSeq" id="WP_211847560.1">
    <property type="nucleotide sequence ID" value="NZ_JAAEDL010000015.1"/>
</dbReference>